<dbReference type="InterPro" id="IPR001611">
    <property type="entry name" value="Leu-rich_rpt"/>
</dbReference>
<reference evidence="4" key="1">
    <citation type="submission" date="2014-01" db="EMBL/GenBank/DDBJ databases">
        <title>The genome of the white-rot fungus Pycnoporus cinnabarinus: a basidiomycete model with a versatile arsenal for lignocellulosic biomass breakdown.</title>
        <authorList>
            <person name="Levasseur A."/>
            <person name="Lomascolo A."/>
            <person name="Ruiz-Duenas F.J."/>
            <person name="Uzan E."/>
            <person name="Piumi F."/>
            <person name="Kues U."/>
            <person name="Ram A.F.J."/>
            <person name="Murat C."/>
            <person name="Haon M."/>
            <person name="Benoit I."/>
            <person name="Arfi Y."/>
            <person name="Chevret D."/>
            <person name="Drula E."/>
            <person name="Kwon M.J."/>
            <person name="Gouret P."/>
            <person name="Lesage-Meessen L."/>
            <person name="Lombard V."/>
            <person name="Mariette J."/>
            <person name="Noirot C."/>
            <person name="Park J."/>
            <person name="Patyshakuliyeva A."/>
            <person name="Wieneger R.A.B."/>
            <person name="Wosten H.A.B."/>
            <person name="Martin F."/>
            <person name="Coutinho P.M."/>
            <person name="de Vries R."/>
            <person name="Martinez A.T."/>
            <person name="Klopp C."/>
            <person name="Pontarotti P."/>
            <person name="Henrissat B."/>
            <person name="Record E."/>
        </authorList>
    </citation>
    <scope>NUCLEOTIDE SEQUENCE [LARGE SCALE GENOMIC DNA]</scope>
    <source>
        <strain evidence="4">BRFM137</strain>
    </source>
</reference>
<proteinExistence type="predicted"/>
<dbReference type="Gene3D" id="3.80.10.10">
    <property type="entry name" value="Ribonuclease Inhibitor"/>
    <property type="match status" value="2"/>
</dbReference>
<sequence length="319" mass="35155">MDGLPLVTALAVRDVWIFARGLRRWSMSGCVQVTDEGFPWAPGRSVEDERGRREGEEEGAGAGRPKTWLESLPPLILPGTHKLNDLRVLDLSHCARLTDAAIVGVVTHAPRIHHLNIAGCIELTDRALHAVCELGSHLAAVDIAGLWRVTDEGVFALASACRRLRAVDVTFVPAVSDLSVLELASLPRLQHLAAAGLPRLTDNVLFFLAEHTPDLETLHLSYCSGLTLDGVRAVLRRLTKLSQLDLTGVPAVRRRGIRRFSARPPEGHDEGKEGVYRAFEAGNLRALGAFLEKEEWRRRESERANVPFRARGDDSRALY</sequence>
<name>A0A060SUK6_PYCCI</name>
<protein>
    <recommendedName>
        <fullName evidence="3">F-box/LRR-repeat protein 15-like leucin rich repeat domain-containing protein</fullName>
    </recommendedName>
</protein>
<feature type="compositionally biased region" description="Basic and acidic residues" evidence="2">
    <location>
        <begin position="45"/>
        <end position="55"/>
    </location>
</feature>
<organism evidence="4 5">
    <name type="scientific">Pycnoporus cinnabarinus</name>
    <name type="common">Cinnabar-red polypore</name>
    <name type="synonym">Trametes cinnabarina</name>
    <dbReference type="NCBI Taxonomy" id="5643"/>
    <lineage>
        <taxon>Eukaryota</taxon>
        <taxon>Fungi</taxon>
        <taxon>Dikarya</taxon>
        <taxon>Basidiomycota</taxon>
        <taxon>Agaricomycotina</taxon>
        <taxon>Agaricomycetes</taxon>
        <taxon>Polyporales</taxon>
        <taxon>Polyporaceae</taxon>
        <taxon>Trametes</taxon>
    </lineage>
</organism>
<dbReference type="SUPFAM" id="SSF52047">
    <property type="entry name" value="RNI-like"/>
    <property type="match status" value="1"/>
</dbReference>
<comment type="caution">
    <text evidence="4">The sequence shown here is derived from an EMBL/GenBank/DDBJ whole genome shotgun (WGS) entry which is preliminary data.</text>
</comment>
<keyword evidence="5" id="KW-1185">Reference proteome</keyword>
<dbReference type="AlphaFoldDB" id="A0A060SUK6"/>
<evidence type="ECO:0000256" key="1">
    <source>
        <dbReference type="ARBA" id="ARBA00022786"/>
    </source>
</evidence>
<gene>
    <name evidence="4" type="ORF">BN946_scf184523.g3</name>
</gene>
<dbReference type="STRING" id="5643.A0A060SUK6"/>
<dbReference type="GO" id="GO:0005737">
    <property type="term" value="C:cytoplasm"/>
    <property type="evidence" value="ECO:0007669"/>
    <property type="project" value="TreeGrafter"/>
</dbReference>
<dbReference type="Pfam" id="PF25372">
    <property type="entry name" value="DUF7885"/>
    <property type="match status" value="1"/>
</dbReference>
<dbReference type="OrthoDB" id="10257471at2759"/>
<feature type="domain" description="F-box/LRR-repeat protein 15-like leucin rich repeat" evidence="3">
    <location>
        <begin position="136"/>
        <end position="249"/>
    </location>
</feature>
<dbReference type="InterPro" id="IPR006553">
    <property type="entry name" value="Leu-rich_rpt_Cys-con_subtyp"/>
</dbReference>
<dbReference type="OMA" id="DQALVHI"/>
<keyword evidence="1" id="KW-0833">Ubl conjugation pathway</keyword>
<dbReference type="Proteomes" id="UP000029665">
    <property type="component" value="Unassembled WGS sequence"/>
</dbReference>
<dbReference type="InterPro" id="IPR050648">
    <property type="entry name" value="F-box_LRR-repeat"/>
</dbReference>
<feature type="region of interest" description="Disordered" evidence="2">
    <location>
        <begin position="42"/>
        <end position="64"/>
    </location>
</feature>
<evidence type="ECO:0000256" key="2">
    <source>
        <dbReference type="SAM" id="MobiDB-lite"/>
    </source>
</evidence>
<dbReference type="HOGENOM" id="CLU_010840_0_0_1"/>
<accession>A0A060SUK6</accession>
<dbReference type="SMART" id="SM00367">
    <property type="entry name" value="LRR_CC"/>
    <property type="match status" value="6"/>
</dbReference>
<dbReference type="EMBL" id="CCBP010000307">
    <property type="protein sequence ID" value="CDO75894.1"/>
    <property type="molecule type" value="Genomic_DNA"/>
</dbReference>
<dbReference type="InterPro" id="IPR032675">
    <property type="entry name" value="LRR_dom_sf"/>
</dbReference>
<dbReference type="PANTHER" id="PTHR13382">
    <property type="entry name" value="MITOCHONDRIAL ATP SYNTHASE COUPLING FACTOR B"/>
    <property type="match status" value="1"/>
</dbReference>
<evidence type="ECO:0000259" key="3">
    <source>
        <dbReference type="Pfam" id="PF25372"/>
    </source>
</evidence>
<dbReference type="Pfam" id="PF13516">
    <property type="entry name" value="LRR_6"/>
    <property type="match status" value="1"/>
</dbReference>
<dbReference type="InterPro" id="IPR057207">
    <property type="entry name" value="FBXL15_LRR"/>
</dbReference>
<evidence type="ECO:0000313" key="5">
    <source>
        <dbReference type="Proteomes" id="UP000029665"/>
    </source>
</evidence>
<evidence type="ECO:0000313" key="4">
    <source>
        <dbReference type="EMBL" id="CDO75894.1"/>
    </source>
</evidence>